<evidence type="ECO:0000256" key="1">
    <source>
        <dbReference type="ARBA" id="ARBA00022723"/>
    </source>
</evidence>
<dbReference type="SUPFAM" id="SSF57667">
    <property type="entry name" value="beta-beta-alpha zinc fingers"/>
    <property type="match status" value="1"/>
</dbReference>
<reference evidence="8" key="2">
    <citation type="submission" date="2025-09" db="UniProtKB">
        <authorList>
            <consortium name="Ensembl"/>
        </authorList>
    </citation>
    <scope>IDENTIFICATION</scope>
</reference>
<dbReference type="PANTHER" id="PTHR23235">
    <property type="entry name" value="KRUEPPEL-LIKE TRANSCRIPTION FACTOR"/>
    <property type="match status" value="1"/>
</dbReference>
<feature type="compositionally biased region" description="Polar residues" evidence="6">
    <location>
        <begin position="234"/>
        <end position="243"/>
    </location>
</feature>
<evidence type="ECO:0000256" key="6">
    <source>
        <dbReference type="SAM" id="MobiDB-lite"/>
    </source>
</evidence>
<dbReference type="PROSITE" id="PS00028">
    <property type="entry name" value="ZINC_FINGER_C2H2_1"/>
    <property type="match status" value="1"/>
</dbReference>
<evidence type="ECO:0000259" key="7">
    <source>
        <dbReference type="PROSITE" id="PS50157"/>
    </source>
</evidence>
<dbReference type="AlphaFoldDB" id="A0A8C4SUT8"/>
<feature type="domain" description="C2H2-type" evidence="7">
    <location>
        <begin position="199"/>
        <end position="230"/>
    </location>
</feature>
<evidence type="ECO:0000256" key="4">
    <source>
        <dbReference type="ARBA" id="ARBA00022833"/>
    </source>
</evidence>
<sequence>LQYMGSSPKGLQVMLATLAAPVAPYFSSHHQAINDMLFYFKYWSFKTLTLIFISVDFQENDNLSSLQGRPKIKQPDKNRKKLASATKNLVTASQHPRFQPVVKLTRIDAIKSQRVYNLNPIRQQCVGTFKYKLNSKDNGGIHGSKKLYHCPECGKQFSDSHIQTTTPIVEKPYLSKRGKRFSQSRLRRHKRIHTGEKRYCCSECGKRFSQSSTLQTHMRGHMKIHAKKAKSKETVNNNKKNQK</sequence>
<dbReference type="GO" id="GO:0008270">
    <property type="term" value="F:zinc ion binding"/>
    <property type="evidence" value="ECO:0007669"/>
    <property type="project" value="UniProtKB-KW"/>
</dbReference>
<keyword evidence="9" id="KW-1185">Reference proteome</keyword>
<dbReference type="SMART" id="SM00355">
    <property type="entry name" value="ZnF_C2H2"/>
    <property type="match status" value="2"/>
</dbReference>
<dbReference type="Gene3D" id="3.30.160.60">
    <property type="entry name" value="Classic Zinc Finger"/>
    <property type="match status" value="2"/>
</dbReference>
<reference evidence="8" key="1">
    <citation type="submission" date="2025-08" db="UniProtKB">
        <authorList>
            <consortium name="Ensembl"/>
        </authorList>
    </citation>
    <scope>IDENTIFICATION</scope>
</reference>
<dbReference type="PROSITE" id="PS50157">
    <property type="entry name" value="ZINC_FINGER_C2H2_2"/>
    <property type="match status" value="1"/>
</dbReference>
<keyword evidence="3 5" id="KW-0863">Zinc-finger</keyword>
<feature type="region of interest" description="Disordered" evidence="6">
    <location>
        <begin position="224"/>
        <end position="243"/>
    </location>
</feature>
<keyword evidence="2" id="KW-0677">Repeat</keyword>
<evidence type="ECO:0000256" key="3">
    <source>
        <dbReference type="ARBA" id="ARBA00022771"/>
    </source>
</evidence>
<dbReference type="GO" id="GO:0000981">
    <property type="term" value="F:DNA-binding transcription factor activity, RNA polymerase II-specific"/>
    <property type="evidence" value="ECO:0007669"/>
    <property type="project" value="TreeGrafter"/>
</dbReference>
<dbReference type="InterPro" id="IPR013087">
    <property type="entry name" value="Znf_C2H2_type"/>
</dbReference>
<proteinExistence type="predicted"/>
<dbReference type="FunFam" id="3.30.160.60:FF:000759">
    <property type="entry name" value="zinc finger protein 16"/>
    <property type="match status" value="1"/>
</dbReference>
<evidence type="ECO:0000256" key="2">
    <source>
        <dbReference type="ARBA" id="ARBA00022737"/>
    </source>
</evidence>
<keyword evidence="4" id="KW-0862">Zinc</keyword>
<evidence type="ECO:0000313" key="9">
    <source>
        <dbReference type="Proteomes" id="UP000694620"/>
    </source>
</evidence>
<organism evidence="8 9">
    <name type="scientific">Erpetoichthys calabaricus</name>
    <name type="common">Rope fish</name>
    <name type="synonym">Calamoichthys calabaricus</name>
    <dbReference type="NCBI Taxonomy" id="27687"/>
    <lineage>
        <taxon>Eukaryota</taxon>
        <taxon>Metazoa</taxon>
        <taxon>Chordata</taxon>
        <taxon>Craniata</taxon>
        <taxon>Vertebrata</taxon>
        <taxon>Euteleostomi</taxon>
        <taxon>Actinopterygii</taxon>
        <taxon>Polypteriformes</taxon>
        <taxon>Polypteridae</taxon>
        <taxon>Erpetoichthys</taxon>
    </lineage>
</organism>
<accession>A0A8C4SUT8</accession>
<dbReference type="GO" id="GO:0000978">
    <property type="term" value="F:RNA polymerase II cis-regulatory region sequence-specific DNA binding"/>
    <property type="evidence" value="ECO:0007669"/>
    <property type="project" value="TreeGrafter"/>
</dbReference>
<dbReference type="InterPro" id="IPR036236">
    <property type="entry name" value="Znf_C2H2_sf"/>
</dbReference>
<dbReference type="Proteomes" id="UP000694620">
    <property type="component" value="Unassembled WGS sequence"/>
</dbReference>
<dbReference type="PANTHER" id="PTHR23235:SF120">
    <property type="entry name" value="KRUPPEL-LIKE FACTOR 15"/>
    <property type="match status" value="1"/>
</dbReference>
<keyword evidence="1" id="KW-0479">Metal-binding</keyword>
<evidence type="ECO:0000313" key="8">
    <source>
        <dbReference type="Ensembl" id="ENSECRP00000022984.1"/>
    </source>
</evidence>
<dbReference type="Pfam" id="PF00096">
    <property type="entry name" value="zf-C2H2"/>
    <property type="match status" value="1"/>
</dbReference>
<protein>
    <recommendedName>
        <fullName evidence="7">C2H2-type domain-containing protein</fullName>
    </recommendedName>
</protein>
<evidence type="ECO:0000256" key="5">
    <source>
        <dbReference type="PROSITE-ProRule" id="PRU00042"/>
    </source>
</evidence>
<dbReference type="Ensembl" id="ENSECRT00000023478.1">
    <property type="protein sequence ID" value="ENSECRP00000022984.1"/>
    <property type="gene ID" value="ENSECRG00000015542.1"/>
</dbReference>
<name>A0A8C4SUT8_ERPCA</name>